<dbReference type="Gene3D" id="3.30.565.10">
    <property type="entry name" value="Histidine kinase-like ATPase, C-terminal domain"/>
    <property type="match status" value="1"/>
</dbReference>
<keyword evidence="4" id="KW-0597">Phosphoprotein</keyword>
<dbReference type="Pfam" id="PF07695">
    <property type="entry name" value="7TMR-DISM_7TM"/>
    <property type="match status" value="1"/>
</dbReference>
<organism evidence="12 13">
    <name type="scientific">Paenibacillus radicis</name>
    <name type="common">ex Xue et al. 2023</name>
    <dbReference type="NCBI Taxonomy" id="2972489"/>
    <lineage>
        <taxon>Bacteria</taxon>
        <taxon>Bacillati</taxon>
        <taxon>Bacillota</taxon>
        <taxon>Bacilli</taxon>
        <taxon>Bacillales</taxon>
        <taxon>Paenibacillaceae</taxon>
        <taxon>Paenibacillus</taxon>
    </lineage>
</organism>
<keyword evidence="10" id="KW-0812">Transmembrane</keyword>
<dbReference type="Pfam" id="PF02518">
    <property type="entry name" value="HATPase_c"/>
    <property type="match status" value="1"/>
</dbReference>
<evidence type="ECO:0000256" key="5">
    <source>
        <dbReference type="ARBA" id="ARBA00022679"/>
    </source>
</evidence>
<keyword evidence="9" id="KW-0902">Two-component regulatory system</keyword>
<dbReference type="SMART" id="SM00387">
    <property type="entry name" value="HATPase_c"/>
    <property type="match status" value="1"/>
</dbReference>
<feature type="transmembrane region" description="Helical" evidence="10">
    <location>
        <begin position="313"/>
        <end position="332"/>
    </location>
</feature>
<evidence type="ECO:0000256" key="2">
    <source>
        <dbReference type="ARBA" id="ARBA00004370"/>
    </source>
</evidence>
<dbReference type="PANTHER" id="PTHR45453">
    <property type="entry name" value="PHOSPHATE REGULON SENSOR PROTEIN PHOR"/>
    <property type="match status" value="1"/>
</dbReference>
<dbReference type="InterPro" id="IPR011623">
    <property type="entry name" value="7TMR_DISM_rcpt_extracell_dom1"/>
</dbReference>
<comment type="catalytic activity">
    <reaction evidence="1">
        <text>ATP + protein L-histidine = ADP + protein N-phospho-L-histidine.</text>
        <dbReference type="EC" id="2.7.13.3"/>
    </reaction>
</comment>
<feature type="transmembrane region" description="Helical" evidence="10">
    <location>
        <begin position="365"/>
        <end position="385"/>
    </location>
</feature>
<dbReference type="InterPro" id="IPR036890">
    <property type="entry name" value="HATPase_C_sf"/>
</dbReference>
<reference evidence="12 13" key="1">
    <citation type="submission" date="2022-08" db="EMBL/GenBank/DDBJ databases">
        <title>Paenibacillus endoradicis sp. nov., Paenibacillus radicibacter sp. nov and Paenibacillus pararadicis sp. nov., three cold-adapted plant growth-promoting bacteria isolated from root of Larix gmelinii in Great Khingan.</title>
        <authorList>
            <person name="Xue H."/>
        </authorList>
    </citation>
    <scope>NUCLEOTIDE SEQUENCE [LARGE SCALE GENOMIC DNA]</scope>
    <source>
        <strain evidence="12 13">N5-1-1-5</strain>
    </source>
</reference>
<dbReference type="SUPFAM" id="SSF55874">
    <property type="entry name" value="ATPase domain of HSP90 chaperone/DNA topoisomerase II/histidine kinase"/>
    <property type="match status" value="1"/>
</dbReference>
<dbReference type="InterPro" id="IPR008979">
    <property type="entry name" value="Galactose-bd-like_sf"/>
</dbReference>
<dbReference type="Gene3D" id="2.60.120.260">
    <property type="entry name" value="Galactose-binding domain-like"/>
    <property type="match status" value="1"/>
</dbReference>
<dbReference type="InterPro" id="IPR004358">
    <property type="entry name" value="Sig_transdc_His_kin-like_C"/>
</dbReference>
<feature type="transmembrane region" description="Helical" evidence="10">
    <location>
        <begin position="188"/>
        <end position="211"/>
    </location>
</feature>
<feature type="transmembrane region" description="Helical" evidence="10">
    <location>
        <begin position="255"/>
        <end position="271"/>
    </location>
</feature>
<evidence type="ECO:0000313" key="12">
    <source>
        <dbReference type="EMBL" id="MCR8636056.1"/>
    </source>
</evidence>
<evidence type="ECO:0000256" key="3">
    <source>
        <dbReference type="ARBA" id="ARBA00012438"/>
    </source>
</evidence>
<gene>
    <name evidence="12" type="ORF">NV381_33190</name>
</gene>
<evidence type="ECO:0000256" key="7">
    <source>
        <dbReference type="ARBA" id="ARBA00022777"/>
    </source>
</evidence>
<evidence type="ECO:0000256" key="10">
    <source>
        <dbReference type="SAM" id="Phobius"/>
    </source>
</evidence>
<dbReference type="InterPro" id="IPR050351">
    <property type="entry name" value="BphY/WalK/GraS-like"/>
</dbReference>
<feature type="transmembrane region" description="Helical" evidence="10">
    <location>
        <begin position="218"/>
        <end position="235"/>
    </location>
</feature>
<name>A0ABT1YS99_9BACL</name>
<evidence type="ECO:0000256" key="8">
    <source>
        <dbReference type="ARBA" id="ARBA00022840"/>
    </source>
</evidence>
<dbReference type="Gene3D" id="1.10.287.130">
    <property type="match status" value="1"/>
</dbReference>
<keyword evidence="5" id="KW-0808">Transferase</keyword>
<dbReference type="InterPro" id="IPR003661">
    <property type="entry name" value="HisK_dim/P_dom"/>
</dbReference>
<feature type="domain" description="Histidine kinase" evidence="11">
    <location>
        <begin position="448"/>
        <end position="672"/>
    </location>
</feature>
<evidence type="ECO:0000256" key="6">
    <source>
        <dbReference type="ARBA" id="ARBA00022741"/>
    </source>
</evidence>
<dbReference type="PANTHER" id="PTHR45453:SF1">
    <property type="entry name" value="PHOSPHATE REGULON SENSOR PROTEIN PHOR"/>
    <property type="match status" value="1"/>
</dbReference>
<dbReference type="SMART" id="SM00388">
    <property type="entry name" value="HisKA"/>
    <property type="match status" value="1"/>
</dbReference>
<accession>A0ABT1YS99</accession>
<evidence type="ECO:0000259" key="11">
    <source>
        <dbReference type="PROSITE" id="PS50109"/>
    </source>
</evidence>
<dbReference type="Pfam" id="PF00512">
    <property type="entry name" value="HisKA"/>
    <property type="match status" value="1"/>
</dbReference>
<evidence type="ECO:0000256" key="1">
    <source>
        <dbReference type="ARBA" id="ARBA00000085"/>
    </source>
</evidence>
<sequence length="676" mass="76436">MVERQPYAGKEAVRGELDLRGWDFNKDGNAVLYGEWGFYWSNLLQPEQALLTEPISGEAKHWLRMPHYWNAYRMGDRMLSGSGYATFLLKVSIDPSSRVLAMEIPAILTAFKVWVNGEMLGEAGKVGMNAETSMPGYKPQLVYFPQSGNTELNIVLQVSNFDHRLGGVWSDLKLGDAQKLSTHHNNDMGFELLLVGGLFVMGFYQFGLFLIRTNERSSLYFGTLCLLLGLRALFVGEGSIYQLFPNLPWETGVRVMYLCYYLAIPVGVRFFHSLYPDEMGKRVVRITGWFGSLFGMGVILLPTRIFTWTLQTYHLITVSICIYIMFCLLKACMNKRDGVSFAVIGLSVYTCTIIVDIAYYNQWIYVGDVSTFGLLFLVLMTSFIISMKSFKAFAAVESLSLQLQELNMGLEQRIKERTTELENSNATLEKMNTDLGRLETSRRHLLSNISHDLRTPMTLIQGYVEALIDGVVADPEQQNKYLRLILNRINGLNRLIADLFQLSKLEARQLDFNMQEMSIEEFVAYYGDRYEVDVKNAGVRFNHNAYIPMPLASSISVVRIDIDRIDQVLTNIIYNAIKHTPQGGLIHLQFIVDGPTLVVRVRDNGSGIEPEDVPFIFDRFYKKSKSRNTSEGGSGLGLSIAKEIIDYHGGNIWAESQIGRGACISFMLPLRTPSPL</sequence>
<dbReference type="SUPFAM" id="SSF47384">
    <property type="entry name" value="Homodimeric domain of signal transducing histidine kinase"/>
    <property type="match status" value="1"/>
</dbReference>
<feature type="transmembrane region" description="Helical" evidence="10">
    <location>
        <begin position="283"/>
        <end position="301"/>
    </location>
</feature>
<keyword evidence="6" id="KW-0547">Nucleotide-binding</keyword>
<dbReference type="PROSITE" id="PS50109">
    <property type="entry name" value="HIS_KIN"/>
    <property type="match status" value="1"/>
</dbReference>
<comment type="caution">
    <text evidence="12">The sequence shown here is derived from an EMBL/GenBank/DDBJ whole genome shotgun (WGS) entry which is preliminary data.</text>
</comment>
<keyword evidence="10" id="KW-1133">Transmembrane helix</keyword>
<dbReference type="InterPro" id="IPR005467">
    <property type="entry name" value="His_kinase_dom"/>
</dbReference>
<dbReference type="GO" id="GO:0005524">
    <property type="term" value="F:ATP binding"/>
    <property type="evidence" value="ECO:0007669"/>
    <property type="project" value="UniProtKB-KW"/>
</dbReference>
<evidence type="ECO:0000256" key="9">
    <source>
        <dbReference type="ARBA" id="ARBA00023012"/>
    </source>
</evidence>
<dbReference type="PRINTS" id="PR00344">
    <property type="entry name" value="BCTRLSENSOR"/>
</dbReference>
<dbReference type="EC" id="2.7.13.3" evidence="3"/>
<evidence type="ECO:0000313" key="13">
    <source>
        <dbReference type="Proteomes" id="UP001300012"/>
    </source>
</evidence>
<dbReference type="CDD" id="cd00082">
    <property type="entry name" value="HisKA"/>
    <property type="match status" value="1"/>
</dbReference>
<proteinExistence type="predicted"/>
<keyword evidence="7" id="KW-0418">Kinase</keyword>
<keyword evidence="8 12" id="KW-0067">ATP-binding</keyword>
<dbReference type="InterPro" id="IPR036097">
    <property type="entry name" value="HisK_dim/P_sf"/>
</dbReference>
<dbReference type="InterPro" id="IPR003594">
    <property type="entry name" value="HATPase_dom"/>
</dbReference>
<dbReference type="Proteomes" id="UP001300012">
    <property type="component" value="Unassembled WGS sequence"/>
</dbReference>
<protein>
    <recommendedName>
        <fullName evidence="3">histidine kinase</fullName>
        <ecNumber evidence="3">2.7.13.3</ecNumber>
    </recommendedName>
</protein>
<keyword evidence="13" id="KW-1185">Reference proteome</keyword>
<keyword evidence="10" id="KW-0472">Membrane</keyword>
<dbReference type="SUPFAM" id="SSF49785">
    <property type="entry name" value="Galactose-binding domain-like"/>
    <property type="match status" value="1"/>
</dbReference>
<dbReference type="RefSeq" id="WP_258217595.1">
    <property type="nucleotide sequence ID" value="NZ_JANQBD010000035.1"/>
</dbReference>
<feature type="transmembrane region" description="Helical" evidence="10">
    <location>
        <begin position="339"/>
        <end position="359"/>
    </location>
</feature>
<dbReference type="CDD" id="cd00075">
    <property type="entry name" value="HATPase"/>
    <property type="match status" value="1"/>
</dbReference>
<dbReference type="EMBL" id="JANQBD010000035">
    <property type="protein sequence ID" value="MCR8636056.1"/>
    <property type="molecule type" value="Genomic_DNA"/>
</dbReference>
<evidence type="ECO:0000256" key="4">
    <source>
        <dbReference type="ARBA" id="ARBA00022553"/>
    </source>
</evidence>
<comment type="subcellular location">
    <subcellularLocation>
        <location evidence="2">Membrane</location>
    </subcellularLocation>
</comment>